<evidence type="ECO:0000313" key="2">
    <source>
        <dbReference type="Proteomes" id="UP000003821"/>
    </source>
</evidence>
<reference evidence="1 2" key="1">
    <citation type="submission" date="2009-08" db="EMBL/GenBank/DDBJ databases">
        <authorList>
            <person name="Muzny D."/>
            <person name="Qin X."/>
            <person name="Deng J."/>
            <person name="Jiang H."/>
            <person name="Liu Y."/>
            <person name="Qu J."/>
            <person name="Song X.-Z."/>
            <person name="Zhang L."/>
            <person name="Thornton R."/>
            <person name="Coyle M."/>
            <person name="Francisco L."/>
            <person name="Jackson L."/>
            <person name="Javaid M."/>
            <person name="Korchina V."/>
            <person name="Kovar C."/>
            <person name="Mata R."/>
            <person name="Mathew T."/>
            <person name="Ngo R."/>
            <person name="Nguyen L."/>
            <person name="Nguyen N."/>
            <person name="Okwuonu G."/>
            <person name="Ongeri F."/>
            <person name="Pham C."/>
            <person name="Simmons D."/>
            <person name="Wilczek-Boney K."/>
            <person name="Hale W."/>
            <person name="Jakkamsetti A."/>
            <person name="Pham P."/>
            <person name="Ruth R."/>
            <person name="San Lucas F."/>
            <person name="Warren J."/>
            <person name="Zhang J."/>
            <person name="Zhao Z."/>
            <person name="Zhou C."/>
            <person name="Zhu D."/>
            <person name="Lee S."/>
            <person name="Bess C."/>
            <person name="Blankenburg K."/>
            <person name="Forbes L."/>
            <person name="Fu Q."/>
            <person name="Gubbala S."/>
            <person name="Hirani K."/>
            <person name="Jayaseelan J.C."/>
            <person name="Lara F."/>
            <person name="Munidasa M."/>
            <person name="Palculict T."/>
            <person name="Patil S."/>
            <person name="Pu L.-L."/>
            <person name="Saada N."/>
            <person name="Tang L."/>
            <person name="Weissenberger G."/>
            <person name="Zhu Y."/>
            <person name="Hemphill L."/>
            <person name="Shang Y."/>
            <person name="Youmans B."/>
            <person name="Ayvaz T."/>
            <person name="Ross M."/>
            <person name="Santibanez J."/>
            <person name="Aqrawi P."/>
            <person name="Gross S."/>
            <person name="Joshi V."/>
            <person name="Fowler G."/>
            <person name="Nazareth L."/>
            <person name="Reid J."/>
            <person name="Worley K."/>
            <person name="Petrosino J."/>
            <person name="Highlander S."/>
            <person name="Gibbs R."/>
            <person name="Gibbs R."/>
        </authorList>
    </citation>
    <scope>NUCLEOTIDE SEQUENCE [LARGE SCALE GENOMIC DNA]</scope>
    <source>
        <strain evidence="1 2">ATCC 51170</strain>
    </source>
</reference>
<proteinExistence type="predicted"/>
<dbReference type="Proteomes" id="UP000003821">
    <property type="component" value="Unassembled WGS sequence"/>
</dbReference>
<dbReference type="HOGENOM" id="CLU_2894073_0_0_9"/>
<dbReference type="RefSeq" id="WP_004838761.1">
    <property type="nucleotide sequence ID" value="NZ_GG700527.1"/>
</dbReference>
<evidence type="ECO:0000313" key="1">
    <source>
        <dbReference type="EMBL" id="EEU12761.1"/>
    </source>
</evidence>
<dbReference type="eggNOG" id="ENOG5032A7G">
    <property type="taxonomic scope" value="Bacteria"/>
</dbReference>
<protein>
    <submittedName>
        <fullName evidence="1">Uncharacterized protein</fullName>
    </submittedName>
</protein>
<sequence length="62" mass="7542">MLKFIYRLRRGIRNMTSSAEKKPIIEKLEYDYLINEDISSLNTLMSLYDNKNFRNYKKINFS</sequence>
<name>C7HTY1_9FIRM</name>
<accession>C7HTY1</accession>
<dbReference type="EMBL" id="ACXU01000011">
    <property type="protein sequence ID" value="EEU12761.1"/>
    <property type="molecule type" value="Genomic_DNA"/>
</dbReference>
<gene>
    <name evidence="1" type="ORF">HMPREF0078_0732</name>
</gene>
<comment type="caution">
    <text evidence="1">The sequence shown here is derived from an EMBL/GenBank/DDBJ whole genome shotgun (WGS) entry which is preliminary data.</text>
</comment>
<dbReference type="AlphaFoldDB" id="C7HTY1"/>
<organism evidence="1 2">
    <name type="scientific">Anaerococcus vaginalis ATCC 51170</name>
    <dbReference type="NCBI Taxonomy" id="655811"/>
    <lineage>
        <taxon>Bacteria</taxon>
        <taxon>Bacillati</taxon>
        <taxon>Bacillota</taxon>
        <taxon>Tissierellia</taxon>
        <taxon>Tissierellales</taxon>
        <taxon>Peptoniphilaceae</taxon>
        <taxon>Anaerococcus</taxon>
    </lineage>
</organism>
<keyword evidence="2" id="KW-1185">Reference proteome</keyword>